<proteinExistence type="predicted"/>
<dbReference type="WBParaSite" id="SVE_0986700.1">
    <property type="protein sequence ID" value="SVE_0986700.1"/>
    <property type="gene ID" value="SVE_0986700"/>
</dbReference>
<evidence type="ECO:0000313" key="2">
    <source>
        <dbReference type="WBParaSite" id="SVE_0986700.1"/>
    </source>
</evidence>
<dbReference type="InterPro" id="IPR032710">
    <property type="entry name" value="NTF2-like_dom_sf"/>
</dbReference>
<dbReference type="SUPFAM" id="SSF54427">
    <property type="entry name" value="NTF2-like"/>
    <property type="match status" value="1"/>
</dbReference>
<dbReference type="Gene3D" id="3.10.450.50">
    <property type="match status" value="1"/>
</dbReference>
<keyword evidence="1" id="KW-1185">Reference proteome</keyword>
<protein>
    <submittedName>
        <fullName evidence="2">DUF4440 domain-containing protein</fullName>
    </submittedName>
</protein>
<evidence type="ECO:0000313" key="1">
    <source>
        <dbReference type="Proteomes" id="UP000035680"/>
    </source>
</evidence>
<reference evidence="1" key="1">
    <citation type="submission" date="2014-07" db="EMBL/GenBank/DDBJ databases">
        <authorList>
            <person name="Martin A.A"/>
            <person name="De Silva N."/>
        </authorList>
    </citation>
    <scope>NUCLEOTIDE SEQUENCE</scope>
</reference>
<reference evidence="2" key="2">
    <citation type="submission" date="2015-08" db="UniProtKB">
        <authorList>
            <consortium name="WormBaseParasite"/>
        </authorList>
    </citation>
    <scope>IDENTIFICATION</scope>
</reference>
<dbReference type="Proteomes" id="UP000035680">
    <property type="component" value="Unassembled WGS sequence"/>
</dbReference>
<organism evidence="1 2">
    <name type="scientific">Strongyloides venezuelensis</name>
    <name type="common">Threadworm</name>
    <dbReference type="NCBI Taxonomy" id="75913"/>
    <lineage>
        <taxon>Eukaryota</taxon>
        <taxon>Metazoa</taxon>
        <taxon>Ecdysozoa</taxon>
        <taxon>Nematoda</taxon>
        <taxon>Chromadorea</taxon>
        <taxon>Rhabditida</taxon>
        <taxon>Tylenchina</taxon>
        <taxon>Panagrolaimomorpha</taxon>
        <taxon>Strongyloidoidea</taxon>
        <taxon>Strongyloididae</taxon>
        <taxon>Strongyloides</taxon>
    </lineage>
</organism>
<accession>A0A0K0FLF2</accession>
<sequence length="150" mass="17421">MYAFLQNNLKITNFVARSILENMSMSMKIIDNAHDEIMERGKELVECFKNGDIGGAVSMYDTDAELLTSNVPICRGIDALRIYYTMLKKRNELMINKEPYEIHTLSPFLAIERGNCVNNSSVERVPIKSRYFILWIKRDIGWMIMQDCKL</sequence>
<dbReference type="AlphaFoldDB" id="A0A0K0FLF2"/>
<name>A0A0K0FLF2_STRVS</name>